<feature type="domain" description="HTH hxlR-type" evidence="4">
    <location>
        <begin position="9"/>
        <end position="104"/>
    </location>
</feature>
<dbReference type="SMART" id="SM00418">
    <property type="entry name" value="HTH_ARSR"/>
    <property type="match status" value="1"/>
</dbReference>
<dbReference type="Gene3D" id="1.10.10.10">
    <property type="entry name" value="Winged helix-like DNA-binding domain superfamily/Winged helix DNA-binding domain"/>
    <property type="match status" value="1"/>
</dbReference>
<sequence length="239" mass="26889">MGASYRQFCPVSKAMELLDERWTLLVVRELILGSQHFNQLRRGLPRMSPTLLSRRLQQLTRAGIVRREEDGGEVRYVLTEAGLELRPVVEALGVWGTRWIPDLADPDLDPKLLLWDMHRNVDHDALPPQRTVVAFEFDDVAPGIARWWMVLSPGDVDVCDDDPGDEPVARLETSLRTLTEVWRGDRTWARAVSDRSMRVHATTDVASALPGWFLLSPFATVPRPTSASGSHARVPEAAH</sequence>
<reference evidence="5 6" key="1">
    <citation type="submission" date="2022-01" db="EMBL/GenBank/DDBJ databases">
        <title>Nocardioides sp. nov., an actinomycete isolated from mining soil.</title>
        <authorList>
            <person name="Liu L."/>
        </authorList>
    </citation>
    <scope>NUCLEOTIDE SEQUENCE [LARGE SCALE GENOMIC DNA]</scope>
    <source>
        <strain evidence="5 6">KLBMP 9356</strain>
    </source>
</reference>
<dbReference type="PANTHER" id="PTHR33204:SF18">
    <property type="entry name" value="TRANSCRIPTIONAL REGULATORY PROTEIN"/>
    <property type="match status" value="1"/>
</dbReference>
<dbReference type="PANTHER" id="PTHR33204">
    <property type="entry name" value="TRANSCRIPTIONAL REGULATOR, MARR FAMILY"/>
    <property type="match status" value="1"/>
</dbReference>
<dbReference type="SUPFAM" id="SSF46785">
    <property type="entry name" value="Winged helix' DNA-binding domain"/>
    <property type="match status" value="1"/>
</dbReference>
<comment type="caution">
    <text evidence="5">The sequence shown here is derived from an EMBL/GenBank/DDBJ whole genome shotgun (WGS) entry which is preliminary data.</text>
</comment>
<name>A0ABS9HGM5_9ACTN</name>
<keyword evidence="6" id="KW-1185">Reference proteome</keyword>
<dbReference type="Pfam" id="PF01638">
    <property type="entry name" value="HxlR"/>
    <property type="match status" value="1"/>
</dbReference>
<keyword evidence="1" id="KW-0805">Transcription regulation</keyword>
<dbReference type="InterPro" id="IPR036527">
    <property type="entry name" value="SCP2_sterol-bd_dom_sf"/>
</dbReference>
<dbReference type="InterPro" id="IPR036388">
    <property type="entry name" value="WH-like_DNA-bd_sf"/>
</dbReference>
<evidence type="ECO:0000313" key="5">
    <source>
        <dbReference type="EMBL" id="MCF6379604.1"/>
    </source>
</evidence>
<keyword evidence="2" id="KW-0238">DNA-binding</keyword>
<dbReference type="CDD" id="cd00090">
    <property type="entry name" value="HTH_ARSR"/>
    <property type="match status" value="1"/>
</dbReference>
<dbReference type="PROSITE" id="PS51118">
    <property type="entry name" value="HTH_HXLR"/>
    <property type="match status" value="1"/>
</dbReference>
<evidence type="ECO:0000256" key="2">
    <source>
        <dbReference type="ARBA" id="ARBA00023125"/>
    </source>
</evidence>
<gene>
    <name evidence="5" type="ORF">L2K70_18490</name>
</gene>
<evidence type="ECO:0000259" key="4">
    <source>
        <dbReference type="PROSITE" id="PS51118"/>
    </source>
</evidence>
<dbReference type="SUPFAM" id="SSF55718">
    <property type="entry name" value="SCP-like"/>
    <property type="match status" value="1"/>
</dbReference>
<keyword evidence="3" id="KW-0804">Transcription</keyword>
<organism evidence="5 6">
    <name type="scientific">Nocardioides potassii</name>
    <dbReference type="NCBI Taxonomy" id="2911371"/>
    <lineage>
        <taxon>Bacteria</taxon>
        <taxon>Bacillati</taxon>
        <taxon>Actinomycetota</taxon>
        <taxon>Actinomycetes</taxon>
        <taxon>Propionibacteriales</taxon>
        <taxon>Nocardioidaceae</taxon>
        <taxon>Nocardioides</taxon>
    </lineage>
</organism>
<proteinExistence type="predicted"/>
<dbReference type="EMBL" id="JAKJHZ010000011">
    <property type="protein sequence ID" value="MCF6379604.1"/>
    <property type="molecule type" value="Genomic_DNA"/>
</dbReference>
<dbReference type="Proteomes" id="UP001201161">
    <property type="component" value="Unassembled WGS sequence"/>
</dbReference>
<evidence type="ECO:0000313" key="6">
    <source>
        <dbReference type="Proteomes" id="UP001201161"/>
    </source>
</evidence>
<accession>A0ABS9HGM5</accession>
<protein>
    <submittedName>
        <fullName evidence="5">Helix-turn-helix transcriptional regulator</fullName>
    </submittedName>
</protein>
<dbReference type="RefSeq" id="WP_236404755.1">
    <property type="nucleotide sequence ID" value="NZ_JAKJHZ010000011.1"/>
</dbReference>
<dbReference type="InterPro" id="IPR002577">
    <property type="entry name" value="HTH_HxlR"/>
</dbReference>
<dbReference type="InterPro" id="IPR001845">
    <property type="entry name" value="HTH_ArsR_DNA-bd_dom"/>
</dbReference>
<evidence type="ECO:0000256" key="1">
    <source>
        <dbReference type="ARBA" id="ARBA00023015"/>
    </source>
</evidence>
<evidence type="ECO:0000256" key="3">
    <source>
        <dbReference type="ARBA" id="ARBA00023163"/>
    </source>
</evidence>
<dbReference type="InterPro" id="IPR011991">
    <property type="entry name" value="ArsR-like_HTH"/>
</dbReference>
<dbReference type="InterPro" id="IPR036390">
    <property type="entry name" value="WH_DNA-bd_sf"/>
</dbReference>